<dbReference type="RefSeq" id="WP_086034553.1">
    <property type="nucleotide sequence ID" value="NZ_MDSU01000018.1"/>
</dbReference>
<accession>A0A1X4XXP7</accession>
<proteinExistence type="predicted"/>
<evidence type="ECO:0000313" key="1">
    <source>
        <dbReference type="EMBL" id="OSS42298.1"/>
    </source>
</evidence>
<dbReference type="OrthoDB" id="5512340at2"/>
<dbReference type="PROSITE" id="PS51257">
    <property type="entry name" value="PROKAR_LIPOPROTEIN"/>
    <property type="match status" value="1"/>
</dbReference>
<comment type="caution">
    <text evidence="1">The sequence shown here is derived from an EMBL/GenBank/DDBJ whole genome shotgun (WGS) entry which is preliminary data.</text>
</comment>
<gene>
    <name evidence="1" type="ORF">DESAMIL20_1851</name>
</gene>
<evidence type="ECO:0008006" key="3">
    <source>
        <dbReference type="Google" id="ProtNLM"/>
    </source>
</evidence>
<organism evidence="1 2">
    <name type="scientific">Desulfurella amilsii</name>
    <dbReference type="NCBI Taxonomy" id="1562698"/>
    <lineage>
        <taxon>Bacteria</taxon>
        <taxon>Pseudomonadati</taxon>
        <taxon>Campylobacterota</taxon>
        <taxon>Desulfurellia</taxon>
        <taxon>Desulfurellales</taxon>
        <taxon>Desulfurellaceae</taxon>
        <taxon>Desulfurella</taxon>
    </lineage>
</organism>
<name>A0A1X4XXP7_9BACT</name>
<evidence type="ECO:0000313" key="2">
    <source>
        <dbReference type="Proteomes" id="UP000194141"/>
    </source>
</evidence>
<dbReference type="Proteomes" id="UP000194141">
    <property type="component" value="Unassembled WGS sequence"/>
</dbReference>
<reference evidence="1 2" key="1">
    <citation type="journal article" date="2017" name="Front. Microbiol.">
        <title>Genome Sequence of Desulfurella amilsii Strain TR1 and Comparative Genomics of Desulfurellaceae Family.</title>
        <authorList>
            <person name="Florentino A.P."/>
            <person name="Stams A.J."/>
            <person name="Sanchez-Andrea I."/>
        </authorList>
    </citation>
    <scope>NUCLEOTIDE SEQUENCE [LARGE SCALE GENOMIC DNA]</scope>
    <source>
        <strain evidence="1 2">TR1</strain>
    </source>
</reference>
<dbReference type="STRING" id="1562698.DESAMIL20_1851"/>
<keyword evidence="2" id="KW-1185">Reference proteome</keyword>
<dbReference type="AlphaFoldDB" id="A0A1X4XXP7"/>
<protein>
    <recommendedName>
        <fullName evidence="3">Lipoprotein</fullName>
    </recommendedName>
</protein>
<dbReference type="EMBL" id="MDSU01000018">
    <property type="protein sequence ID" value="OSS42298.1"/>
    <property type="molecule type" value="Genomic_DNA"/>
</dbReference>
<sequence length="192" mass="22721">MKNSKIFLLLVIIFFISSCTQLRQVGFRDYETSFLKQLDKQTVEKKLYRDFETVAIAKVTYFNPTLANQYYNYLKQHNAISKSNQHLYDSFVNDCSKNTVFWVNLYSSYYESSNISDKNSFWNVYLDCNGKRIQPVKIEHVSKGSPLNAWLYLKPKNYWSQNYIIEFDKNCDDNAIDFNMASIIGSLDFKFR</sequence>